<evidence type="ECO:0000313" key="2">
    <source>
        <dbReference type="Proteomes" id="UP000245626"/>
    </source>
</evidence>
<dbReference type="Proteomes" id="UP000245626">
    <property type="component" value="Unassembled WGS sequence"/>
</dbReference>
<name>A0ACD0P8H4_9BASI</name>
<organism evidence="1 2">
    <name type="scientific">Violaceomyces palustris</name>
    <dbReference type="NCBI Taxonomy" id="1673888"/>
    <lineage>
        <taxon>Eukaryota</taxon>
        <taxon>Fungi</taxon>
        <taxon>Dikarya</taxon>
        <taxon>Basidiomycota</taxon>
        <taxon>Ustilaginomycotina</taxon>
        <taxon>Ustilaginomycetes</taxon>
        <taxon>Violaceomycetales</taxon>
        <taxon>Violaceomycetaceae</taxon>
        <taxon>Violaceomyces</taxon>
    </lineage>
</organism>
<proteinExistence type="predicted"/>
<keyword evidence="2" id="KW-1185">Reference proteome</keyword>
<dbReference type="EMBL" id="KZ819687">
    <property type="protein sequence ID" value="PWN54341.1"/>
    <property type="molecule type" value="Genomic_DNA"/>
</dbReference>
<reference evidence="1 2" key="1">
    <citation type="journal article" date="2018" name="Mol. Biol. Evol.">
        <title>Broad Genomic Sampling Reveals a Smut Pathogenic Ancestry of the Fungal Clade Ustilaginomycotina.</title>
        <authorList>
            <person name="Kijpornyongpan T."/>
            <person name="Mondo S.J."/>
            <person name="Barry K."/>
            <person name="Sandor L."/>
            <person name="Lee J."/>
            <person name="Lipzen A."/>
            <person name="Pangilinan J."/>
            <person name="LaButti K."/>
            <person name="Hainaut M."/>
            <person name="Henrissat B."/>
            <person name="Grigoriev I.V."/>
            <person name="Spatafora J.W."/>
            <person name="Aime M.C."/>
        </authorList>
    </citation>
    <scope>NUCLEOTIDE SEQUENCE [LARGE SCALE GENOMIC DNA]</scope>
    <source>
        <strain evidence="1 2">SA 807</strain>
    </source>
</reference>
<accession>A0ACD0P8H4</accession>
<evidence type="ECO:0000313" key="1">
    <source>
        <dbReference type="EMBL" id="PWN54341.1"/>
    </source>
</evidence>
<sequence>MSQVDRSPPPSPSASRMRVPQIPSNPTTPPDYGPSLAYAQSSQARNWRFSAKQLKRMRDEGNKAARERLIKIWSEEKSGESSGSELSIPFLSVSDELALLTFYLVKIGQIVRAFGLPELVEATAMTFMKRFYLRNTCMDFHPKSIMLTCVFLATKAENYPLSLTGFATKLAGKNPQPETIRENEKTVLDLEFLVSQSLGFQYGVHGAHRSLYGLILDAQALQPPPAREVLQTMVAASHSNLNNSRLTDAEFIYTPSQIALACLRAADVNGRLIVGRWLDEKETLARSAMREAKAEREALREEERQRQKRVRVEAARKVRGRAGAKAAEEEEKKQQEAQQALKVAEFEDQVTDAAPLGSTRKEIESTLDEIEALFRAREKGGSTGVGKGAADLEKVKEIDKRLKECMNPEKVPGTRLYLKRQADEEAAAANKRAKRSSGKSEDGGMEGGDTVSVGRTGEGEESDDDQVPVSKDLAVKAEH</sequence>
<gene>
    <name evidence="1" type="ORF">IE53DRAFT_383034</name>
</gene>
<protein>
    <submittedName>
        <fullName evidence="1">Cyclin-like protein</fullName>
    </submittedName>
</protein>